<organism evidence="4 5">
    <name type="scientific">Kuraishia capsulata CBS 1993</name>
    <dbReference type="NCBI Taxonomy" id="1382522"/>
    <lineage>
        <taxon>Eukaryota</taxon>
        <taxon>Fungi</taxon>
        <taxon>Dikarya</taxon>
        <taxon>Ascomycota</taxon>
        <taxon>Saccharomycotina</taxon>
        <taxon>Pichiomycetes</taxon>
        <taxon>Pichiales</taxon>
        <taxon>Pichiaceae</taxon>
        <taxon>Kuraishia</taxon>
    </lineage>
</organism>
<gene>
    <name evidence="4" type="ORF">KUCA_T00004693001</name>
</gene>
<dbReference type="GO" id="GO:0042790">
    <property type="term" value="P:nucleolar large rRNA transcription by RNA polymerase I"/>
    <property type="evidence" value="ECO:0007669"/>
    <property type="project" value="TreeGrafter"/>
</dbReference>
<feature type="compositionally biased region" description="Basic residues" evidence="1">
    <location>
        <begin position="783"/>
        <end position="803"/>
    </location>
</feature>
<evidence type="ECO:0000313" key="5">
    <source>
        <dbReference type="Proteomes" id="UP000019384"/>
    </source>
</evidence>
<name>W6MPR6_9ASCO</name>
<dbReference type="InterPro" id="IPR048535">
    <property type="entry name" value="RRN6_beta-prop"/>
</dbReference>
<dbReference type="Pfam" id="PF10214">
    <property type="entry name" value="Rrn6_beta-prop"/>
    <property type="match status" value="1"/>
</dbReference>
<reference evidence="4" key="1">
    <citation type="submission" date="2013-12" db="EMBL/GenBank/DDBJ databases">
        <authorList>
            <person name="Genoscope - CEA"/>
        </authorList>
    </citation>
    <scope>NUCLEOTIDE SEQUENCE</scope>
    <source>
        <strain evidence="4">CBS 1993</strain>
    </source>
</reference>
<evidence type="ECO:0008006" key="6">
    <source>
        <dbReference type="Google" id="ProtNLM"/>
    </source>
</evidence>
<dbReference type="GO" id="GO:0070860">
    <property type="term" value="C:RNA polymerase I core factor complex"/>
    <property type="evidence" value="ECO:0007669"/>
    <property type="project" value="TreeGrafter"/>
</dbReference>
<keyword evidence="5" id="KW-1185">Reference proteome</keyword>
<feature type="domain" description="RRN6 beta-propeller" evidence="2">
    <location>
        <begin position="121"/>
        <end position="425"/>
    </location>
</feature>
<dbReference type="PANTHER" id="PTHR28221:SF2">
    <property type="entry name" value="RNA POLYMERASE I-SPECIFIC TRANSCRIPTION INITIATION FACTOR RRN6"/>
    <property type="match status" value="1"/>
</dbReference>
<dbReference type="PANTHER" id="PTHR28221">
    <property type="entry name" value="RNA POLYMERASE I-SPECIFIC TRANSCRIPTION INITIATION FACTOR RRN6"/>
    <property type="match status" value="1"/>
</dbReference>
<feature type="compositionally biased region" description="Basic residues" evidence="1">
    <location>
        <begin position="837"/>
        <end position="861"/>
    </location>
</feature>
<evidence type="ECO:0000259" key="2">
    <source>
        <dbReference type="Pfam" id="PF10214"/>
    </source>
</evidence>
<dbReference type="GeneID" id="34522087"/>
<dbReference type="InterPro" id="IPR048537">
    <property type="entry name" value="RRN6_HB"/>
</dbReference>
<feature type="region of interest" description="Disordered" evidence="1">
    <location>
        <begin position="782"/>
        <end position="861"/>
    </location>
</feature>
<dbReference type="STRING" id="1382522.W6MPR6"/>
<dbReference type="Proteomes" id="UP000019384">
    <property type="component" value="Unassembled WGS sequence"/>
</dbReference>
<evidence type="ECO:0000256" key="1">
    <source>
        <dbReference type="SAM" id="MobiDB-lite"/>
    </source>
</evidence>
<evidence type="ECO:0000313" key="4">
    <source>
        <dbReference type="EMBL" id="CDK28709.1"/>
    </source>
</evidence>
<dbReference type="RefSeq" id="XP_022460699.1">
    <property type="nucleotide sequence ID" value="XM_022601454.1"/>
</dbReference>
<evidence type="ECO:0000259" key="3">
    <source>
        <dbReference type="Pfam" id="PF20640"/>
    </source>
</evidence>
<reference evidence="4" key="2">
    <citation type="submission" date="2014-02" db="EMBL/GenBank/DDBJ databases">
        <title>Complete DNA sequence of /Kuraishia capsulata/ illustrates novel genomic features among budding yeasts (/Saccharomycotina/).</title>
        <authorList>
            <person name="Morales L."/>
            <person name="Noel B."/>
            <person name="Porcel B."/>
            <person name="Marcet-Houben M."/>
            <person name="Hullo M-F."/>
            <person name="Sacerdot C."/>
            <person name="Tekaia F."/>
            <person name="Leh-Louis V."/>
            <person name="Despons L."/>
            <person name="Khanna V."/>
            <person name="Aury J-M."/>
            <person name="Barbe V."/>
            <person name="Couloux A."/>
            <person name="Labadie K."/>
            <person name="Pelletier E."/>
            <person name="Souciet J-L."/>
            <person name="Boekhout T."/>
            <person name="Gabaldon T."/>
            <person name="Wincker P."/>
            <person name="Dujon B."/>
        </authorList>
    </citation>
    <scope>NUCLEOTIDE SEQUENCE</scope>
    <source>
        <strain evidence="4">CBS 1993</strain>
    </source>
</reference>
<dbReference type="InterPro" id="IPR019350">
    <property type="entry name" value="RNA_pol_I-sp_TIF_RRN6-like"/>
</dbReference>
<proteinExistence type="predicted"/>
<dbReference type="HOGENOM" id="CLU_332343_0_0_1"/>
<dbReference type="AlphaFoldDB" id="W6MPR6"/>
<dbReference type="OrthoDB" id="3980871at2759"/>
<dbReference type="GO" id="GO:0001179">
    <property type="term" value="F:RNA polymerase I general transcription initiation factor binding"/>
    <property type="evidence" value="ECO:0007669"/>
    <property type="project" value="TreeGrafter"/>
</dbReference>
<dbReference type="EMBL" id="HG793129">
    <property type="protein sequence ID" value="CDK28709.1"/>
    <property type="molecule type" value="Genomic_DNA"/>
</dbReference>
<feature type="domain" description="RRN6 helical bundle" evidence="3">
    <location>
        <begin position="573"/>
        <end position="757"/>
    </location>
</feature>
<sequence length="861" mass="97941">MWPSKKKVGPQLTYGIEGPGVYREAHDPNRYWSFANELDYPINFTLVQGSNQLLRKPLFATLSHGQRLTQIKEDWQRVQSEVFVPTGLGRKLEHEAKAYVEGVHDPVISDQLIIANVRVSRAIPLLVLGYVQNMRRLHFSLLMWRERAVLEVQTKDIRRMSVPWISKSVVVNMSSDILQISFEEPFDKQGGRNCLVLTRESLVLFRLTVAGMSKNNLILEVVKHAEWTPEEIGISELVYATASPFNSTEISVVNARGDFRIIEIQKKGTPFIPKKYSNCTIYDPLVLSKFKRVIWGASPNELLVFSRSRLYKYDTIAHGLTELVTAMAWSKILDLRRIPFMTEYFALLTDRELVIADFSDGVKKVLAFKHCLDDDDPSMTLSVSESPVPNALKDNISLEQMFVCTVTSKASRLVWNVTIGIEADNIVLLGQPFITPSFNKTMSGMVNYFYDVDESALFGKLRGYRENMTSASTGSFSIQSWRRRAVNTDAKVSRPISVADVSLGMCAFTLSANGDLVSSISTSDRQFKMLPESKRWFDFSEELKDTLLEELEEDENEDDAVPVEEGENSVSDQVYEKLKELFDFLVDIKSDDTLWEEDERDKIQELASDFTTSIAEMLNSKSQSNSSITLFEATENRSFLIDDLTEMDYMLKMLFENFKGENIDFETNKSLLKNFVSSITSSSPEILDLASLRSLLPRILSPDSLTPLEQSLVARDVGLSFTSFHLQTDTTRTKISRIQKKLAHRYQTILEKWGDPYTQQEETNVRLTQRLESQLIPTVISSQKRKHDGLKSQIRKTKFHKPSNLKNDSFFSMPSSVPQSQIESSLASTSSYESAPRPKKSKTDKKGSSKRKQKRRLGGFM</sequence>
<protein>
    <recommendedName>
        <fullName evidence="6">RNA polymerase I-specific transcription initiation factor RRN6</fullName>
    </recommendedName>
</protein>
<feature type="compositionally biased region" description="Polar residues" evidence="1">
    <location>
        <begin position="804"/>
        <end position="822"/>
    </location>
</feature>
<dbReference type="Pfam" id="PF20640">
    <property type="entry name" value="Rrn6_HB"/>
    <property type="match status" value="1"/>
</dbReference>
<dbReference type="GO" id="GO:0001163">
    <property type="term" value="F:RNA polymerase I transcription regulatory region sequence-specific DNA binding"/>
    <property type="evidence" value="ECO:0007669"/>
    <property type="project" value="TreeGrafter"/>
</dbReference>
<accession>W6MPR6</accession>
<feature type="compositionally biased region" description="Low complexity" evidence="1">
    <location>
        <begin position="823"/>
        <end position="835"/>
    </location>
</feature>